<reference evidence="1 2" key="1">
    <citation type="submission" date="2017-05" db="EMBL/GenBank/DDBJ databases">
        <title>PacBio assembly of a Plasmodium knowlesi genome sequence with Hi-C correction and manual annotation of the SICAvar gene family.</title>
        <authorList>
            <person name="Lapp S.A."/>
            <person name="Geraldo J.A."/>
            <person name="Chien J.-T."/>
            <person name="Ay F."/>
            <person name="Pakala S.B."/>
            <person name="Batugedara G."/>
            <person name="Humphrey J.C."/>
            <person name="Debarry J.D."/>
            <person name="Le Roch K.G."/>
            <person name="Galinski M.R."/>
            <person name="Kissinger J.C."/>
        </authorList>
    </citation>
    <scope>NUCLEOTIDE SEQUENCE [LARGE SCALE GENOMIC DNA]</scope>
    <source>
        <strain evidence="2">Malayan Strain Pk1 (A+)</strain>
    </source>
</reference>
<evidence type="ECO:0000313" key="2">
    <source>
        <dbReference type="Proteomes" id="UP000195012"/>
    </source>
</evidence>
<name>A0A1Y3DUY8_PLAKN</name>
<dbReference type="Proteomes" id="UP000195012">
    <property type="component" value="Unassembled WGS sequence"/>
</dbReference>
<proteinExistence type="predicted"/>
<dbReference type="VEuPathDB" id="PlasmoDB:PKNOH_S04341800"/>
<dbReference type="AlphaFoldDB" id="A0A1Y3DUY8"/>
<evidence type="ECO:0000313" key="1">
    <source>
        <dbReference type="EMBL" id="OTN68110.1"/>
    </source>
</evidence>
<comment type="caution">
    <text evidence="1">The sequence shown here is derived from an EMBL/GenBank/DDBJ whole genome shotgun (WGS) entry which is preliminary data.</text>
</comment>
<accession>A0A1Y3DUY8</accession>
<organism evidence="1 2">
    <name type="scientific">Plasmodium knowlesi</name>
    <dbReference type="NCBI Taxonomy" id="5850"/>
    <lineage>
        <taxon>Eukaryota</taxon>
        <taxon>Sar</taxon>
        <taxon>Alveolata</taxon>
        <taxon>Apicomplexa</taxon>
        <taxon>Aconoidasida</taxon>
        <taxon>Haemosporida</taxon>
        <taxon>Plasmodiidae</taxon>
        <taxon>Plasmodium</taxon>
        <taxon>Plasmodium (Plasmodium)</taxon>
    </lineage>
</organism>
<protein>
    <submittedName>
        <fullName evidence="1">Uncharacterized protein</fullName>
    </submittedName>
</protein>
<dbReference type="EMBL" id="NETL01000018">
    <property type="protein sequence ID" value="OTN68110.1"/>
    <property type="molecule type" value="Genomic_DNA"/>
</dbReference>
<sequence>MEKQLVELNYRIVCSQFQNITFFYVPGIADTVTISVEIKTNADGNLRHLVNFPAAVFCPQASQMSSSADLKQNKEVCHSMCKNFI</sequence>
<gene>
    <name evidence="1" type="ORF">PKNOH_S04341800</name>
</gene>